<comment type="caution">
    <text evidence="1">The sequence shown here is derived from an EMBL/GenBank/DDBJ whole genome shotgun (WGS) entry which is preliminary data.</text>
</comment>
<protein>
    <submittedName>
        <fullName evidence="1">Uncharacterized protein</fullName>
    </submittedName>
</protein>
<evidence type="ECO:0000313" key="1">
    <source>
        <dbReference type="EMBL" id="GIY28178.1"/>
    </source>
</evidence>
<name>A0AAV4S0W1_9ARAC</name>
<reference evidence="1 2" key="1">
    <citation type="submission" date="2021-06" db="EMBL/GenBank/DDBJ databases">
        <title>Caerostris darwini draft genome.</title>
        <authorList>
            <person name="Kono N."/>
            <person name="Arakawa K."/>
        </authorList>
    </citation>
    <scope>NUCLEOTIDE SEQUENCE [LARGE SCALE GENOMIC DNA]</scope>
</reference>
<sequence length="49" mass="5686">NYKITNRTQLPKNELFISSVIWKARLSTGSPLRSFGMKMAWDHFSSDPK</sequence>
<feature type="non-terminal residue" evidence="1">
    <location>
        <position position="1"/>
    </location>
</feature>
<organism evidence="1 2">
    <name type="scientific">Caerostris darwini</name>
    <dbReference type="NCBI Taxonomy" id="1538125"/>
    <lineage>
        <taxon>Eukaryota</taxon>
        <taxon>Metazoa</taxon>
        <taxon>Ecdysozoa</taxon>
        <taxon>Arthropoda</taxon>
        <taxon>Chelicerata</taxon>
        <taxon>Arachnida</taxon>
        <taxon>Araneae</taxon>
        <taxon>Araneomorphae</taxon>
        <taxon>Entelegynae</taxon>
        <taxon>Araneoidea</taxon>
        <taxon>Araneidae</taxon>
        <taxon>Caerostris</taxon>
    </lineage>
</organism>
<keyword evidence="2" id="KW-1185">Reference proteome</keyword>
<evidence type="ECO:0000313" key="2">
    <source>
        <dbReference type="Proteomes" id="UP001054837"/>
    </source>
</evidence>
<dbReference type="Proteomes" id="UP001054837">
    <property type="component" value="Unassembled WGS sequence"/>
</dbReference>
<proteinExistence type="predicted"/>
<dbReference type="EMBL" id="BPLQ01007155">
    <property type="protein sequence ID" value="GIY28178.1"/>
    <property type="molecule type" value="Genomic_DNA"/>
</dbReference>
<accession>A0AAV4S0W1</accession>
<gene>
    <name evidence="1" type="ORF">CDAR_7201</name>
</gene>
<dbReference type="AlphaFoldDB" id="A0AAV4S0W1"/>